<dbReference type="SMART" id="SM00248">
    <property type="entry name" value="ANK"/>
    <property type="match status" value="3"/>
</dbReference>
<name>A0A6P8ZAZ4_THRPL</name>
<proteinExistence type="inferred from homology"/>
<dbReference type="InterPro" id="IPR036770">
    <property type="entry name" value="Ankyrin_rpt-contain_sf"/>
</dbReference>
<feature type="compositionally biased region" description="Polar residues" evidence="3">
    <location>
        <begin position="315"/>
        <end position="327"/>
    </location>
</feature>
<reference evidence="5" key="1">
    <citation type="submission" date="2025-08" db="UniProtKB">
        <authorList>
            <consortium name="RefSeq"/>
        </authorList>
    </citation>
    <scope>IDENTIFICATION</scope>
    <source>
        <tissue evidence="5">Total insect</tissue>
    </source>
</reference>
<feature type="compositionally biased region" description="Polar residues" evidence="3">
    <location>
        <begin position="542"/>
        <end position="587"/>
    </location>
</feature>
<dbReference type="Pfam" id="PF12796">
    <property type="entry name" value="Ank_2"/>
    <property type="match status" value="1"/>
</dbReference>
<dbReference type="InterPro" id="IPR047144">
    <property type="entry name" value="BCOR-like"/>
</dbReference>
<organism evidence="5">
    <name type="scientific">Thrips palmi</name>
    <name type="common">Melon thrips</name>
    <dbReference type="NCBI Taxonomy" id="161013"/>
    <lineage>
        <taxon>Eukaryota</taxon>
        <taxon>Metazoa</taxon>
        <taxon>Ecdysozoa</taxon>
        <taxon>Arthropoda</taxon>
        <taxon>Hexapoda</taxon>
        <taxon>Insecta</taxon>
        <taxon>Pterygota</taxon>
        <taxon>Neoptera</taxon>
        <taxon>Paraneoptera</taxon>
        <taxon>Thysanoptera</taxon>
        <taxon>Terebrantia</taxon>
        <taxon>Thripoidea</taxon>
        <taxon>Thripidae</taxon>
        <taxon>Thrips</taxon>
    </lineage>
</organism>
<dbReference type="SUPFAM" id="SSF48403">
    <property type="entry name" value="Ankyrin repeat"/>
    <property type="match status" value="1"/>
</dbReference>
<feature type="compositionally biased region" description="Acidic residues" evidence="3">
    <location>
        <begin position="722"/>
        <end position="733"/>
    </location>
</feature>
<evidence type="ECO:0000256" key="1">
    <source>
        <dbReference type="ARBA" id="ARBA00034703"/>
    </source>
</evidence>
<evidence type="ECO:0000313" key="4">
    <source>
        <dbReference type="Proteomes" id="UP000515158"/>
    </source>
</evidence>
<dbReference type="GO" id="GO:0003714">
    <property type="term" value="F:transcription corepressor activity"/>
    <property type="evidence" value="ECO:0007669"/>
    <property type="project" value="TreeGrafter"/>
</dbReference>
<feature type="compositionally biased region" description="Basic and acidic residues" evidence="3">
    <location>
        <begin position="589"/>
        <end position="604"/>
    </location>
</feature>
<evidence type="ECO:0000256" key="3">
    <source>
        <dbReference type="SAM" id="MobiDB-lite"/>
    </source>
</evidence>
<dbReference type="PRINTS" id="PR01415">
    <property type="entry name" value="ANKYRIN"/>
</dbReference>
<feature type="region of interest" description="Disordered" evidence="3">
    <location>
        <begin position="708"/>
        <end position="736"/>
    </location>
</feature>
<dbReference type="InterPro" id="IPR002110">
    <property type="entry name" value="Ankyrin_rpt"/>
</dbReference>
<feature type="repeat" description="ANK" evidence="2">
    <location>
        <begin position="893"/>
        <end position="925"/>
    </location>
</feature>
<sequence length="1110" mass="120949">MKMLGDAAAEAVRSWLATSHPEVPADASEHPCEASTSGLSAPTLYDEHLLDSAEVTARAPLDAALPTLTPTLGPAPAAPGARYSVLRSPGQDSGLEGMPRLEAMEPAAPVPAPAPAPTSIPVSAPAAVLAPAEGSLAPVPVEPAAPEALLSTPTSSVTVKAALTQAAVAPGTPENLKEEGDDSQSAWAQSCLDFELELGASETKKTSKGRFQSKTLKADISCDKTLDLNAVEKLSVSPDSLKNVSRGQKTVVSRADSSKSGVSETRTCPKRKPRPLVISDSESSKSSIDSDDEPLARNKARRSASNQDKDCPKSIVQTRSTKSNKSTSPEVKPKKSVKKEAEEAKNTCSKKLFSTEAVLNKSPRKTRSSSSKESPPIKRQHLESGSSDNESVTQYLSKSLIQNTPVETRRIRLRTKVVEVEKAYCLRPKGDGSDFRPGWEEEVFQYKRSLRMPHILINMSKGSAVSEAENSKPSSICSTSESALEGSPKKHCRKLESEAEALSNCVDVESEDASSSVSLPFINRRGKKHSIIDQLVEKVSKASANKSIAGSQKTSQNSSGKSTKSTSAVDRSKSKQANSDIKETTSLNEEEKVKTNSLRKKDSIRAVFGTEKTPPSKTKSQATEENKKSKSKSVTTRRKIESVPIRQMSLRKRNLVIPKTSGRKSSRTGDIEGIVLRPRNAQQVATSRTGLRTAALVRRSKVVLNLKNKKNQNIERRQSGDGTDDDVDNDDNDNDKSIMNTIEAARKSLLKDETSETTVVKKRVIRRKFRSGFDYIRKSKKKKVKKEDVKKAPVEKEKVAPIVERIPLTEEQIQVTLRNWVINRSHGDTVLHRAARLGYAEVAQYAIDKLKMSPCVADNAGYTPLHEAARRGHVDLSKILLEHGADVSCSAIGGIRPLHEAAESNQVEMLRLLLEYGADPTLATYGNDTPLSIVEPDSEAYELLTHHLADVQGLNAPPWKYHGPSKIFDLVTYRGDVALQSPPSFESDADSEINVFSSEVIPPPLYTFHGEPTSQVWVLVKDLMKALNISTEDELFCRLAVQPEDEPTSSQNLPIRTREVSIDDFLQKTKAVTFPAPESNLPLSGCMTRLVEFSNEVRALLNEEVTTFLG</sequence>
<feature type="region of interest" description="Disordered" evidence="3">
    <location>
        <begin position="20"/>
        <end position="39"/>
    </location>
</feature>
<dbReference type="InParanoid" id="A0A6P8ZAZ4"/>
<dbReference type="KEGG" id="tpal:117647136"/>
<dbReference type="GeneID" id="117647136"/>
<dbReference type="Proteomes" id="UP000515158">
    <property type="component" value="Unplaced"/>
</dbReference>
<keyword evidence="2" id="KW-0040">ANK repeat</keyword>
<dbReference type="PANTHER" id="PTHR24117">
    <property type="entry name" value="AGAP007537-PB"/>
    <property type="match status" value="1"/>
</dbReference>
<dbReference type="RefSeq" id="XP_034244572.1">
    <property type="nucleotide sequence ID" value="XM_034388681.1"/>
</dbReference>
<feature type="compositionally biased region" description="Polar residues" evidence="3">
    <location>
        <begin position="237"/>
        <end position="251"/>
    </location>
</feature>
<feature type="compositionally biased region" description="Low complexity" evidence="3">
    <location>
        <begin position="66"/>
        <end position="82"/>
    </location>
</feature>
<dbReference type="PROSITE" id="PS50088">
    <property type="entry name" value="ANK_REPEAT"/>
    <property type="match status" value="2"/>
</dbReference>
<dbReference type="GO" id="GO:0005634">
    <property type="term" value="C:nucleus"/>
    <property type="evidence" value="ECO:0007669"/>
    <property type="project" value="TreeGrafter"/>
</dbReference>
<evidence type="ECO:0000313" key="5">
    <source>
        <dbReference type="RefSeq" id="XP_034244572.1"/>
    </source>
</evidence>
<gene>
    <name evidence="5" type="primary">LOC117647136</name>
</gene>
<feature type="repeat" description="ANK" evidence="2">
    <location>
        <begin position="860"/>
        <end position="888"/>
    </location>
</feature>
<dbReference type="AlphaFoldDB" id="A0A6P8ZAZ4"/>
<protein>
    <submittedName>
        <fullName evidence="5">Uncharacterized protein DDB_G0284459</fullName>
    </submittedName>
</protein>
<feature type="compositionally biased region" description="Polar residues" evidence="3">
    <location>
        <begin position="383"/>
        <end position="394"/>
    </location>
</feature>
<evidence type="ECO:0000256" key="2">
    <source>
        <dbReference type="PROSITE-ProRule" id="PRU00023"/>
    </source>
</evidence>
<feature type="region of interest" description="Disordered" evidence="3">
    <location>
        <begin position="234"/>
        <end position="394"/>
    </location>
</feature>
<comment type="similarity">
    <text evidence="1">Belongs to the BCOR family.</text>
</comment>
<feature type="region of interest" description="Disordered" evidence="3">
    <location>
        <begin position="541"/>
        <end position="639"/>
    </location>
</feature>
<dbReference type="GO" id="GO:0000122">
    <property type="term" value="P:negative regulation of transcription by RNA polymerase II"/>
    <property type="evidence" value="ECO:0007669"/>
    <property type="project" value="TreeGrafter"/>
</dbReference>
<feature type="compositionally biased region" description="Low complexity" evidence="3">
    <location>
        <begin position="278"/>
        <end position="287"/>
    </location>
</feature>
<accession>A0A6P8ZAZ4</accession>
<dbReference type="PANTHER" id="PTHR24117:SF9">
    <property type="entry name" value="BCL-6 COREPRESSOR PCGF1 BINDING DOMAIN-CONTAINING PROTEIN"/>
    <property type="match status" value="1"/>
</dbReference>
<keyword evidence="4" id="KW-1185">Reference proteome</keyword>
<dbReference type="OrthoDB" id="3666223at2759"/>
<dbReference type="Gene3D" id="1.25.40.20">
    <property type="entry name" value="Ankyrin repeat-containing domain"/>
    <property type="match status" value="1"/>
</dbReference>
<dbReference type="PROSITE" id="PS50297">
    <property type="entry name" value="ANK_REP_REGION"/>
    <property type="match status" value="2"/>
</dbReference>
<feature type="region of interest" description="Disordered" evidence="3">
    <location>
        <begin position="66"/>
        <end position="97"/>
    </location>
</feature>